<name>A0AAE3G7I8_9GAMM</name>
<reference evidence="1" key="1">
    <citation type="submission" date="2022-03" db="EMBL/GenBank/DDBJ databases">
        <title>Genomic Encyclopedia of Type Strains, Phase III (KMG-III): the genomes of soil and plant-associated and newly described type strains.</title>
        <authorList>
            <person name="Whitman W."/>
        </authorList>
    </citation>
    <scope>NUCLEOTIDE SEQUENCE</scope>
    <source>
        <strain evidence="1">ANL 6-2</strain>
    </source>
</reference>
<organism evidence="1 2">
    <name type="scientific">Natronocella acetinitrilica</name>
    <dbReference type="NCBI Taxonomy" id="414046"/>
    <lineage>
        <taxon>Bacteria</taxon>
        <taxon>Pseudomonadati</taxon>
        <taxon>Pseudomonadota</taxon>
        <taxon>Gammaproteobacteria</taxon>
        <taxon>Chromatiales</taxon>
        <taxon>Ectothiorhodospiraceae</taxon>
        <taxon>Natronocella</taxon>
    </lineage>
</organism>
<dbReference type="Proteomes" id="UP001205843">
    <property type="component" value="Unassembled WGS sequence"/>
</dbReference>
<accession>A0AAE3G7I8</accession>
<proteinExistence type="predicted"/>
<protein>
    <submittedName>
        <fullName evidence="1">Uncharacterized protein</fullName>
    </submittedName>
</protein>
<dbReference type="InterPro" id="IPR021409">
    <property type="entry name" value="DUF3047"/>
</dbReference>
<sequence length="84" mass="9618">MRERLIAGTAERVFKPADIIEWDNHAFKGETRYSLVEIDDREAVHAQCTDDTASGLFLREEIDLEATPIIFLFPRGVEIKKALQ</sequence>
<gene>
    <name evidence="1" type="ORF">J2T57_003660</name>
</gene>
<comment type="caution">
    <text evidence="1">The sequence shown here is derived from an EMBL/GenBank/DDBJ whole genome shotgun (WGS) entry which is preliminary data.</text>
</comment>
<dbReference type="RefSeq" id="WP_253482784.1">
    <property type="nucleotide sequence ID" value="NZ_JALJXV010000009.1"/>
</dbReference>
<dbReference type="EMBL" id="JALJXV010000009">
    <property type="protein sequence ID" value="MCP1676499.1"/>
    <property type="molecule type" value="Genomic_DNA"/>
</dbReference>
<dbReference type="AlphaFoldDB" id="A0AAE3G7I8"/>
<keyword evidence="2" id="KW-1185">Reference proteome</keyword>
<evidence type="ECO:0000313" key="2">
    <source>
        <dbReference type="Proteomes" id="UP001205843"/>
    </source>
</evidence>
<evidence type="ECO:0000313" key="1">
    <source>
        <dbReference type="EMBL" id="MCP1676499.1"/>
    </source>
</evidence>
<dbReference type="Pfam" id="PF11249">
    <property type="entry name" value="DUF3047"/>
    <property type="match status" value="1"/>
</dbReference>